<protein>
    <submittedName>
        <fullName evidence="1">Transportin MOS14</fullName>
    </submittedName>
</protein>
<organism evidence="1 2">
    <name type="scientific">Senna tora</name>
    <dbReference type="NCBI Taxonomy" id="362788"/>
    <lineage>
        <taxon>Eukaryota</taxon>
        <taxon>Viridiplantae</taxon>
        <taxon>Streptophyta</taxon>
        <taxon>Embryophyta</taxon>
        <taxon>Tracheophyta</taxon>
        <taxon>Spermatophyta</taxon>
        <taxon>Magnoliopsida</taxon>
        <taxon>eudicotyledons</taxon>
        <taxon>Gunneridae</taxon>
        <taxon>Pentapetalae</taxon>
        <taxon>rosids</taxon>
        <taxon>fabids</taxon>
        <taxon>Fabales</taxon>
        <taxon>Fabaceae</taxon>
        <taxon>Caesalpinioideae</taxon>
        <taxon>Cassia clade</taxon>
        <taxon>Senna</taxon>
    </lineage>
</organism>
<gene>
    <name evidence="1" type="ORF">G2W53_041130</name>
</gene>
<dbReference type="InterPro" id="IPR011989">
    <property type="entry name" value="ARM-like"/>
</dbReference>
<accession>A0A834SRF4</accession>
<dbReference type="Gene3D" id="1.25.10.10">
    <property type="entry name" value="Leucine-rich Repeat Variant"/>
    <property type="match status" value="1"/>
</dbReference>
<comment type="caution">
    <text evidence="1">The sequence shown here is derived from an EMBL/GenBank/DDBJ whole genome shotgun (WGS) entry which is preliminary data.</text>
</comment>
<evidence type="ECO:0000313" key="1">
    <source>
        <dbReference type="EMBL" id="KAF7802019.1"/>
    </source>
</evidence>
<name>A0A834SRF4_9FABA</name>
<proteinExistence type="predicted"/>
<dbReference type="AlphaFoldDB" id="A0A834SRF4"/>
<evidence type="ECO:0000313" key="2">
    <source>
        <dbReference type="Proteomes" id="UP000634136"/>
    </source>
</evidence>
<sequence>MSSNACASALRKVCEDASVVIYEPSNLEILMWMGEGLEKWHLPLEDEEEVVNAISLVLGSVSNRELKSNLLARLLSSSYEAIGKLVNPDSSHSLKQNPGSYTQILNAAARGLHSMKITQEGFVVSGQVLKIKEKDLGQDLFEEDQKVVEAAKPNLLLEDIEQVTQGTDYIQG</sequence>
<dbReference type="OrthoDB" id="435593at2759"/>
<dbReference type="Proteomes" id="UP000634136">
    <property type="component" value="Unassembled WGS sequence"/>
</dbReference>
<reference evidence="1" key="1">
    <citation type="submission" date="2020-09" db="EMBL/GenBank/DDBJ databases">
        <title>Genome-Enabled Discovery of Anthraquinone Biosynthesis in Senna tora.</title>
        <authorList>
            <person name="Kang S.-H."/>
            <person name="Pandey R.P."/>
            <person name="Lee C.-M."/>
            <person name="Sim J.-S."/>
            <person name="Jeong J.-T."/>
            <person name="Choi B.-S."/>
            <person name="Jung M."/>
            <person name="Ginzburg D."/>
            <person name="Zhao K."/>
            <person name="Won S.Y."/>
            <person name="Oh T.-J."/>
            <person name="Yu Y."/>
            <person name="Kim N.-H."/>
            <person name="Lee O.R."/>
            <person name="Lee T.-H."/>
            <person name="Bashyal P."/>
            <person name="Kim T.-S."/>
            <person name="Lee W.-H."/>
            <person name="Kawkins C."/>
            <person name="Kim C.-K."/>
            <person name="Kim J.S."/>
            <person name="Ahn B.O."/>
            <person name="Rhee S.Y."/>
            <person name="Sohng J.K."/>
        </authorList>
    </citation>
    <scope>NUCLEOTIDE SEQUENCE</scope>
    <source>
        <tissue evidence="1">Leaf</tissue>
    </source>
</reference>
<keyword evidence="2" id="KW-1185">Reference proteome</keyword>
<dbReference type="EMBL" id="JAAIUW010000013">
    <property type="protein sequence ID" value="KAF7802019.1"/>
    <property type="molecule type" value="Genomic_DNA"/>
</dbReference>